<evidence type="ECO:0000313" key="4">
    <source>
        <dbReference type="Proteomes" id="UP000274139"/>
    </source>
</evidence>
<protein>
    <submittedName>
        <fullName evidence="3">XRE family transcriptional regulator</fullName>
    </submittedName>
</protein>
<feature type="domain" description="HTH cro/C1-type" evidence="2">
    <location>
        <begin position="17"/>
        <end position="71"/>
    </location>
</feature>
<keyword evidence="1" id="KW-0238">DNA-binding</keyword>
<dbReference type="SUPFAM" id="SSF47413">
    <property type="entry name" value="lambda repressor-like DNA-binding domains"/>
    <property type="match status" value="1"/>
</dbReference>
<dbReference type="Proteomes" id="UP000274139">
    <property type="component" value="Unassembled WGS sequence"/>
</dbReference>
<evidence type="ECO:0000256" key="1">
    <source>
        <dbReference type="ARBA" id="ARBA00023125"/>
    </source>
</evidence>
<dbReference type="InterPro" id="IPR001387">
    <property type="entry name" value="Cro/C1-type_HTH"/>
</dbReference>
<dbReference type="PANTHER" id="PTHR46558:SF4">
    <property type="entry name" value="DNA-BIDING PHAGE PROTEIN"/>
    <property type="match status" value="1"/>
</dbReference>
<dbReference type="CDD" id="cd00093">
    <property type="entry name" value="HTH_XRE"/>
    <property type="match status" value="1"/>
</dbReference>
<organism evidence="3 4">
    <name type="scientific">Aquitalea palustris</name>
    <dbReference type="NCBI Taxonomy" id="2480983"/>
    <lineage>
        <taxon>Bacteria</taxon>
        <taxon>Pseudomonadati</taxon>
        <taxon>Pseudomonadota</taxon>
        <taxon>Betaproteobacteria</taxon>
        <taxon>Neisseriales</taxon>
        <taxon>Chromobacteriaceae</taxon>
        <taxon>Aquitalea</taxon>
    </lineage>
</organism>
<dbReference type="Gene3D" id="1.10.260.40">
    <property type="entry name" value="lambda repressor-like DNA-binding domains"/>
    <property type="match status" value="1"/>
</dbReference>
<accession>A0A454JGH0</accession>
<proteinExistence type="predicted"/>
<dbReference type="SMART" id="SM00530">
    <property type="entry name" value="HTH_XRE"/>
    <property type="match status" value="1"/>
</dbReference>
<dbReference type="PANTHER" id="PTHR46558">
    <property type="entry name" value="TRACRIPTIONAL REGULATORY PROTEIN-RELATED-RELATED"/>
    <property type="match status" value="1"/>
</dbReference>
<evidence type="ECO:0000259" key="2">
    <source>
        <dbReference type="PROSITE" id="PS50943"/>
    </source>
</evidence>
<name>A0A454JGH0_9NEIS</name>
<gene>
    <name evidence="3" type="ORF">EAY64_13725</name>
</gene>
<dbReference type="Pfam" id="PF01381">
    <property type="entry name" value="HTH_3"/>
    <property type="match status" value="1"/>
</dbReference>
<dbReference type="AlphaFoldDB" id="A0A454JGH0"/>
<evidence type="ECO:0000313" key="3">
    <source>
        <dbReference type="EMBL" id="RMC95489.1"/>
    </source>
</evidence>
<dbReference type="EMBL" id="RFAR01000056">
    <property type="protein sequence ID" value="RMC95489.1"/>
    <property type="molecule type" value="Genomic_DNA"/>
</dbReference>
<dbReference type="GO" id="GO:0003677">
    <property type="term" value="F:DNA binding"/>
    <property type="evidence" value="ECO:0007669"/>
    <property type="project" value="UniProtKB-KW"/>
</dbReference>
<dbReference type="OrthoDB" id="9803379at2"/>
<comment type="caution">
    <text evidence="3">The sequence shown here is derived from an EMBL/GenBank/DDBJ whole genome shotgun (WGS) entry which is preliminary data.</text>
</comment>
<keyword evidence="4" id="KW-1185">Reference proteome</keyword>
<reference evidence="3 4" key="1">
    <citation type="submission" date="2018-10" db="EMBL/GenBank/DDBJ databases">
        <title>Draft genome sequence of Aquitalea MWU14-2217 isolated from a wild cranberry bog in Provincetown, Massachusetts.</title>
        <authorList>
            <person name="Ebadzadsahrai G."/>
            <person name="Soby S."/>
        </authorList>
    </citation>
    <scope>NUCLEOTIDE SEQUENCE [LARGE SCALE GENOMIC DNA]</scope>
    <source>
        <strain evidence="3 4">MWU14-2217</strain>
    </source>
</reference>
<dbReference type="PROSITE" id="PS50943">
    <property type="entry name" value="HTH_CROC1"/>
    <property type="match status" value="1"/>
</dbReference>
<dbReference type="RefSeq" id="WP_103525317.1">
    <property type="nucleotide sequence ID" value="NZ_JAIZDC010000002.1"/>
</dbReference>
<dbReference type="InterPro" id="IPR010982">
    <property type="entry name" value="Lambda_DNA-bd_dom_sf"/>
</dbReference>
<sequence length="85" mass="9543">MEKSIYTREYTLLLEVLRSARENAGLTQVELASKLDVTQTFVSKCERGERRLDIIELRNWCGALGITLDELIRSLESAISGIAKG</sequence>